<keyword evidence="3" id="KW-1185">Reference proteome</keyword>
<dbReference type="Proteomes" id="UP001480595">
    <property type="component" value="Unassembled WGS sequence"/>
</dbReference>
<name>A0ABR1VFW8_9PEZI</name>
<protein>
    <submittedName>
        <fullName evidence="2">Uncharacterized protein</fullName>
    </submittedName>
</protein>
<comment type="caution">
    <text evidence="2">The sequence shown here is derived from an EMBL/GenBank/DDBJ whole genome shotgun (WGS) entry which is preliminary data.</text>
</comment>
<reference evidence="2 3" key="1">
    <citation type="submission" date="2023-01" db="EMBL/GenBank/DDBJ databases">
        <title>Analysis of 21 Apiospora genomes using comparative genomics revels a genus with tremendous synthesis potential of carbohydrate active enzymes and secondary metabolites.</title>
        <authorList>
            <person name="Sorensen T."/>
        </authorList>
    </citation>
    <scope>NUCLEOTIDE SEQUENCE [LARGE SCALE GENOMIC DNA]</scope>
    <source>
        <strain evidence="2 3">CBS 135458</strain>
    </source>
</reference>
<organism evidence="2 3">
    <name type="scientific">Apiospora phragmitis</name>
    <dbReference type="NCBI Taxonomy" id="2905665"/>
    <lineage>
        <taxon>Eukaryota</taxon>
        <taxon>Fungi</taxon>
        <taxon>Dikarya</taxon>
        <taxon>Ascomycota</taxon>
        <taxon>Pezizomycotina</taxon>
        <taxon>Sordariomycetes</taxon>
        <taxon>Xylariomycetidae</taxon>
        <taxon>Amphisphaeriales</taxon>
        <taxon>Apiosporaceae</taxon>
        <taxon>Apiospora</taxon>
    </lineage>
</organism>
<dbReference type="EMBL" id="JAQQWL010000006">
    <property type="protein sequence ID" value="KAK8069216.1"/>
    <property type="molecule type" value="Genomic_DNA"/>
</dbReference>
<sequence>MEITLLAWKEIKGPTAKQDPNQQAPPRLPWISRGRGMGRGWTTEDFEQEERTFRARNRDLPPYVVMRDAWGDIVPDGTRLIRDGLQEAMLEPLSDVETGEMTDS</sequence>
<dbReference type="GeneID" id="92090304"/>
<proteinExistence type="predicted"/>
<gene>
    <name evidence="2" type="ORF">PG994_005832</name>
</gene>
<evidence type="ECO:0000313" key="3">
    <source>
        <dbReference type="Proteomes" id="UP001480595"/>
    </source>
</evidence>
<feature type="region of interest" description="Disordered" evidence="1">
    <location>
        <begin position="12"/>
        <end position="46"/>
    </location>
</feature>
<evidence type="ECO:0000313" key="2">
    <source>
        <dbReference type="EMBL" id="KAK8069216.1"/>
    </source>
</evidence>
<dbReference type="RefSeq" id="XP_066716510.1">
    <property type="nucleotide sequence ID" value="XM_066857241.1"/>
</dbReference>
<evidence type="ECO:0000256" key="1">
    <source>
        <dbReference type="SAM" id="MobiDB-lite"/>
    </source>
</evidence>
<accession>A0ABR1VFW8</accession>